<reference evidence="1" key="1">
    <citation type="submission" date="2020-05" db="EMBL/GenBank/DDBJ databases">
        <authorList>
            <person name="Chiriac C."/>
            <person name="Salcher M."/>
            <person name="Ghai R."/>
            <person name="Kavagutti S V."/>
        </authorList>
    </citation>
    <scope>NUCLEOTIDE SEQUENCE</scope>
</reference>
<dbReference type="EMBL" id="LR798232">
    <property type="protein sequence ID" value="CAB5212656.1"/>
    <property type="molecule type" value="Genomic_DNA"/>
</dbReference>
<protein>
    <submittedName>
        <fullName evidence="1">Uncharacterized protein</fullName>
    </submittedName>
</protein>
<accession>A0A6J7WKG9</accession>
<evidence type="ECO:0000313" key="1">
    <source>
        <dbReference type="EMBL" id="CAB5212656.1"/>
    </source>
</evidence>
<organism evidence="1">
    <name type="scientific">uncultured Caudovirales phage</name>
    <dbReference type="NCBI Taxonomy" id="2100421"/>
    <lineage>
        <taxon>Viruses</taxon>
        <taxon>Duplodnaviria</taxon>
        <taxon>Heunggongvirae</taxon>
        <taxon>Uroviricota</taxon>
        <taxon>Caudoviricetes</taxon>
        <taxon>Peduoviridae</taxon>
        <taxon>Maltschvirus</taxon>
        <taxon>Maltschvirus maltsch</taxon>
    </lineage>
</organism>
<sequence length="459" mass="47908">MAYIGNNTSIQQYAPTITYFNGNGSTTAFTLPIPVASAAQVIVHVENVPQNPATAFTISGSTLTFTSAPPTGSNNIWVEYTALQTNTIAPSQGTVQNSSFGSITSIPFVNGGPIGGGNSSLLKNRIINGAMVIDQRNAGASVTPATSPTTFDCDRWSFIVTQASKLTAQQSTTAPTGFNYSQLITSSSAYSVTATDVFELKQLIEGYNVADLGWGTANAKTVTLSFQVYSSLTGTFGGALQNSAYNRSYPFSYSIPVANTWTTISITIPGDTTGTWLTTNGVGIRVVFGLGVGSTYSGTAGSWAGTEYHSATGATSVVGTSGATFYITGVQLEVGTSATGFEYRQYQQELALCQRYYVRYTVVGPAFWGFTAGQVSASTAAYFGYNNFLRATPTVTYNNLYINDTSTNSAVTSVSVPSASNTPSIQFGASGGGLTAGRSALLYCATSAGGSYFDLSAEL</sequence>
<proteinExistence type="predicted"/>
<name>A0A6J7WKG9_9CAUD</name>
<gene>
    <name evidence="1" type="ORF">UFOVP192_41</name>
</gene>